<proteinExistence type="predicted"/>
<keyword evidence="3" id="KW-1185">Reference proteome</keyword>
<evidence type="ECO:0000313" key="3">
    <source>
        <dbReference type="Proteomes" id="UP000694382"/>
    </source>
</evidence>
<feature type="compositionally biased region" description="Basic and acidic residues" evidence="1">
    <location>
        <begin position="113"/>
        <end position="127"/>
    </location>
</feature>
<dbReference type="Proteomes" id="UP000694382">
    <property type="component" value="Chromosome 26"/>
</dbReference>
<evidence type="ECO:0000256" key="1">
    <source>
        <dbReference type="SAM" id="MobiDB-lite"/>
    </source>
</evidence>
<reference evidence="2" key="2">
    <citation type="submission" date="2025-08" db="UniProtKB">
        <authorList>
            <consortium name="Ensembl"/>
        </authorList>
    </citation>
    <scope>IDENTIFICATION</scope>
</reference>
<accession>A0A8C3MDA0</accession>
<dbReference type="Ensembl" id="ENSCPVT00000004483.2">
    <property type="protein sequence ID" value="ENSCPVP00000004331.1"/>
    <property type="gene ID" value="ENSCPVG00000003184.2"/>
</dbReference>
<feature type="region of interest" description="Disordered" evidence="1">
    <location>
        <begin position="1"/>
        <end position="155"/>
    </location>
</feature>
<evidence type="ECO:0000313" key="2">
    <source>
        <dbReference type="Ensembl" id="ENSCPVP00000004331.1"/>
    </source>
</evidence>
<sequence length="155" mass="16520">MTHSGRDLFVVTVTPTSVNKASLPSPQSGSSAKPVWWRRPCTQGAGAGTPGEAAGTRAAHPTGAQHPKSIPGAPGIPRNPPQHREQPHSGIWAEQRSDIGVRGRISSVPGVNQREKSKMLLSQREKLGVSPPGFSELGFTPRHGSEEKKKSKQNL</sequence>
<reference evidence="2" key="3">
    <citation type="submission" date="2025-09" db="UniProtKB">
        <authorList>
            <consortium name="Ensembl"/>
        </authorList>
    </citation>
    <scope>IDENTIFICATION</scope>
</reference>
<name>A0A8C3MDA0_GEOPR</name>
<dbReference type="AlphaFoldDB" id="A0A8C3MDA0"/>
<feature type="compositionally biased region" description="Polar residues" evidence="1">
    <location>
        <begin position="13"/>
        <end position="31"/>
    </location>
</feature>
<protein>
    <submittedName>
        <fullName evidence="2">Uncharacterized protein</fullName>
    </submittedName>
</protein>
<feature type="compositionally biased region" description="Low complexity" evidence="1">
    <location>
        <begin position="50"/>
        <end position="59"/>
    </location>
</feature>
<organism evidence="2 3">
    <name type="scientific">Geospiza parvula</name>
    <name type="common">Small tree-finch</name>
    <name type="synonym">Camarhynchus parvulus</name>
    <dbReference type="NCBI Taxonomy" id="87175"/>
    <lineage>
        <taxon>Eukaryota</taxon>
        <taxon>Metazoa</taxon>
        <taxon>Chordata</taxon>
        <taxon>Craniata</taxon>
        <taxon>Vertebrata</taxon>
        <taxon>Euteleostomi</taxon>
        <taxon>Archelosauria</taxon>
        <taxon>Archosauria</taxon>
        <taxon>Dinosauria</taxon>
        <taxon>Saurischia</taxon>
        <taxon>Theropoda</taxon>
        <taxon>Coelurosauria</taxon>
        <taxon>Aves</taxon>
        <taxon>Neognathae</taxon>
        <taxon>Neoaves</taxon>
        <taxon>Telluraves</taxon>
        <taxon>Australaves</taxon>
        <taxon>Passeriformes</taxon>
        <taxon>Thraupidae</taxon>
        <taxon>Camarhynchus</taxon>
    </lineage>
</organism>
<reference evidence="2" key="1">
    <citation type="submission" date="2020-02" db="EMBL/GenBank/DDBJ databases">
        <authorList>
            <person name="Enbody D E."/>
            <person name="Pettersson E M."/>
        </authorList>
    </citation>
    <scope>NUCLEOTIDE SEQUENCE [LARGE SCALE GENOMIC DNA]</scope>
</reference>